<keyword evidence="1" id="KW-0677">Repeat</keyword>
<dbReference type="Pfam" id="PF19127">
    <property type="entry name" value="Choline_bind_3"/>
    <property type="match status" value="1"/>
</dbReference>
<reference evidence="5" key="2">
    <citation type="submission" date="2021-04" db="EMBL/GenBank/DDBJ databases">
        <authorList>
            <person name="Gilroy R."/>
        </authorList>
    </citation>
    <scope>NUCLEOTIDE SEQUENCE</scope>
    <source>
        <strain evidence="5">CHK188-4685</strain>
    </source>
</reference>
<accession>A0A9D2L8C3</accession>
<dbReference type="EMBL" id="DWYS01000093">
    <property type="protein sequence ID" value="HJB07751.1"/>
    <property type="molecule type" value="Genomic_DNA"/>
</dbReference>
<protein>
    <submittedName>
        <fullName evidence="5">N-acetylmuramoyl-L-alanine amidase family protein</fullName>
    </submittedName>
</protein>
<evidence type="ECO:0000256" key="4">
    <source>
        <dbReference type="SAM" id="SignalP"/>
    </source>
</evidence>
<feature type="repeat" description="Cell wall-binding" evidence="2">
    <location>
        <begin position="310"/>
        <end position="329"/>
    </location>
</feature>
<evidence type="ECO:0000256" key="1">
    <source>
        <dbReference type="ARBA" id="ARBA00022737"/>
    </source>
</evidence>
<gene>
    <name evidence="5" type="ORF">H9716_07795</name>
</gene>
<feature type="chain" id="PRO_5039676871" evidence="4">
    <location>
        <begin position="28"/>
        <end position="415"/>
    </location>
</feature>
<proteinExistence type="predicted"/>
<name>A0A9D2L8C3_9FIRM</name>
<evidence type="ECO:0000256" key="3">
    <source>
        <dbReference type="SAM" id="MobiDB-lite"/>
    </source>
</evidence>
<dbReference type="Gene3D" id="2.10.270.10">
    <property type="entry name" value="Cholin Binding"/>
    <property type="match status" value="2"/>
</dbReference>
<dbReference type="SUPFAM" id="SSF69360">
    <property type="entry name" value="Cell wall binding repeat"/>
    <property type="match status" value="1"/>
</dbReference>
<organism evidence="5 6">
    <name type="scientific">Candidatus Enterocloster faecavium</name>
    <dbReference type="NCBI Taxonomy" id="2838560"/>
    <lineage>
        <taxon>Bacteria</taxon>
        <taxon>Bacillati</taxon>
        <taxon>Bacillota</taxon>
        <taxon>Clostridia</taxon>
        <taxon>Lachnospirales</taxon>
        <taxon>Lachnospiraceae</taxon>
        <taxon>Enterocloster</taxon>
    </lineage>
</organism>
<dbReference type="Pfam" id="PF01473">
    <property type="entry name" value="Choline_bind_1"/>
    <property type="match status" value="4"/>
</dbReference>
<feature type="signal peptide" evidence="4">
    <location>
        <begin position="1"/>
        <end position="27"/>
    </location>
</feature>
<evidence type="ECO:0000313" key="5">
    <source>
        <dbReference type="EMBL" id="HJB07751.1"/>
    </source>
</evidence>
<evidence type="ECO:0000313" key="6">
    <source>
        <dbReference type="Proteomes" id="UP000886804"/>
    </source>
</evidence>
<dbReference type="PROSITE" id="PS51170">
    <property type="entry name" value="CW"/>
    <property type="match status" value="2"/>
</dbReference>
<feature type="region of interest" description="Disordered" evidence="3">
    <location>
        <begin position="245"/>
        <end position="266"/>
    </location>
</feature>
<feature type="repeat" description="Cell wall-binding" evidence="2">
    <location>
        <begin position="290"/>
        <end position="309"/>
    </location>
</feature>
<comment type="caution">
    <text evidence="5">The sequence shown here is derived from an EMBL/GenBank/DDBJ whole genome shotgun (WGS) entry which is preliminary data.</text>
</comment>
<evidence type="ECO:0000256" key="2">
    <source>
        <dbReference type="PROSITE-ProRule" id="PRU00591"/>
    </source>
</evidence>
<sequence>MKNWKRHLSLLLAAVTASAAMSFPALAKTKYITSISLKVHTDLETGDSVDDGESISTENGSGDGTYVYSSSSRYRVVEAEWVSDKEISIGDQPKMYVWLEITDSDSDTEYKFRSSYSSSSVSVSGGEYVSSTKQGGDLRVTIRVDGVKGTYDEPEYAEWRGSKGRAVWEPGEDSSNYYDVYLYRRSTIVKKVEDYNGESYDFYPYMTQAGDYSFKVRAVPHSDSEKQYGKKSDWTESGELYIGEDEVSDGSGQEGTPGNSTNGTGGVTDAGWIQDGSSWYFKYPNGTYFKDGWLKWNNIWYLFDANGLMLTGWKQKNGYWYYMNDSGAMITGWVKSGDYWYYCNPNEGGPEGAMVTNSWVTVNGLTYFINPSGIMVEGWYEVEGNWYYFQPGSGQKLVNTTVNGFVLDANGIWQH</sequence>
<keyword evidence="4" id="KW-0732">Signal</keyword>
<dbReference type="InterPro" id="IPR018337">
    <property type="entry name" value="Cell_wall/Cho-bd_repeat"/>
</dbReference>
<dbReference type="AlphaFoldDB" id="A0A9D2L8C3"/>
<reference evidence="5" key="1">
    <citation type="journal article" date="2021" name="PeerJ">
        <title>Extensive microbial diversity within the chicken gut microbiome revealed by metagenomics and culture.</title>
        <authorList>
            <person name="Gilroy R."/>
            <person name="Ravi A."/>
            <person name="Getino M."/>
            <person name="Pursley I."/>
            <person name="Horton D.L."/>
            <person name="Alikhan N.F."/>
            <person name="Baker D."/>
            <person name="Gharbi K."/>
            <person name="Hall N."/>
            <person name="Watson M."/>
            <person name="Adriaenssens E.M."/>
            <person name="Foster-Nyarko E."/>
            <person name="Jarju S."/>
            <person name="Secka A."/>
            <person name="Antonio M."/>
            <person name="Oren A."/>
            <person name="Chaudhuri R.R."/>
            <person name="La Ragione R."/>
            <person name="Hildebrand F."/>
            <person name="Pallen M.J."/>
        </authorList>
    </citation>
    <scope>NUCLEOTIDE SEQUENCE</scope>
    <source>
        <strain evidence="5">CHK188-4685</strain>
    </source>
</reference>
<dbReference type="Proteomes" id="UP000886804">
    <property type="component" value="Unassembled WGS sequence"/>
</dbReference>